<dbReference type="HOGENOM" id="CLU_046025_5_3_1"/>
<dbReference type="PANTHER" id="PTHR40465">
    <property type="entry name" value="CHROMOSOME 1, WHOLE GENOME SHOTGUN SEQUENCE"/>
    <property type="match status" value="1"/>
</dbReference>
<keyword evidence="2" id="KW-1133">Transmembrane helix</keyword>
<feature type="transmembrane region" description="Helical" evidence="2">
    <location>
        <begin position="160"/>
        <end position="185"/>
    </location>
</feature>
<feature type="transmembrane region" description="Helical" evidence="2">
    <location>
        <begin position="14"/>
        <end position="39"/>
    </location>
</feature>
<feature type="transmembrane region" description="Helical" evidence="2">
    <location>
        <begin position="92"/>
        <end position="110"/>
    </location>
</feature>
<name>A0A067PU77_9AGAM</name>
<gene>
    <name evidence="4" type="ORF">JAAARDRAFT_196997</name>
</gene>
<dbReference type="EMBL" id="KL197731">
    <property type="protein sequence ID" value="KDQ53886.1"/>
    <property type="molecule type" value="Genomic_DNA"/>
</dbReference>
<protein>
    <recommendedName>
        <fullName evidence="3">DUF6534 domain-containing protein</fullName>
    </recommendedName>
</protein>
<reference evidence="5" key="1">
    <citation type="journal article" date="2014" name="Proc. Natl. Acad. Sci. U.S.A.">
        <title>Extensive sampling of basidiomycete genomes demonstrates inadequacy of the white-rot/brown-rot paradigm for wood decay fungi.</title>
        <authorList>
            <person name="Riley R."/>
            <person name="Salamov A.A."/>
            <person name="Brown D.W."/>
            <person name="Nagy L.G."/>
            <person name="Floudas D."/>
            <person name="Held B.W."/>
            <person name="Levasseur A."/>
            <person name="Lombard V."/>
            <person name="Morin E."/>
            <person name="Otillar R."/>
            <person name="Lindquist E.A."/>
            <person name="Sun H."/>
            <person name="LaButti K.M."/>
            <person name="Schmutz J."/>
            <person name="Jabbour D."/>
            <person name="Luo H."/>
            <person name="Baker S.E."/>
            <person name="Pisabarro A.G."/>
            <person name="Walton J.D."/>
            <person name="Blanchette R.A."/>
            <person name="Henrissat B."/>
            <person name="Martin F."/>
            <person name="Cullen D."/>
            <person name="Hibbett D.S."/>
            <person name="Grigoriev I.V."/>
        </authorList>
    </citation>
    <scope>NUCLEOTIDE SEQUENCE [LARGE SCALE GENOMIC DNA]</scope>
    <source>
        <strain evidence="5">MUCL 33604</strain>
    </source>
</reference>
<feature type="transmembrane region" description="Helical" evidence="2">
    <location>
        <begin position="122"/>
        <end position="144"/>
    </location>
</feature>
<evidence type="ECO:0000313" key="5">
    <source>
        <dbReference type="Proteomes" id="UP000027265"/>
    </source>
</evidence>
<dbReference type="InterPro" id="IPR045339">
    <property type="entry name" value="DUF6534"/>
</dbReference>
<proteinExistence type="predicted"/>
<feature type="transmembrane region" description="Helical" evidence="2">
    <location>
        <begin position="230"/>
        <end position="248"/>
    </location>
</feature>
<feature type="domain" description="DUF6534" evidence="3">
    <location>
        <begin position="170"/>
        <end position="255"/>
    </location>
</feature>
<dbReference type="Pfam" id="PF20152">
    <property type="entry name" value="DUF6534"/>
    <property type="match status" value="1"/>
</dbReference>
<accession>A0A067PU77</accession>
<dbReference type="PANTHER" id="PTHR40465:SF1">
    <property type="entry name" value="DUF6534 DOMAIN-CONTAINING PROTEIN"/>
    <property type="match status" value="1"/>
</dbReference>
<evidence type="ECO:0000256" key="2">
    <source>
        <dbReference type="SAM" id="Phobius"/>
    </source>
</evidence>
<keyword evidence="2" id="KW-0472">Membrane</keyword>
<evidence type="ECO:0000256" key="1">
    <source>
        <dbReference type="SAM" id="MobiDB-lite"/>
    </source>
</evidence>
<dbReference type="STRING" id="933084.A0A067PU77"/>
<sequence>MAAPLVVPKLDNSLGAAFLGNVVAAVFYGITNIQTYIYFKRDFGDGIYFKLMIVGLWALDGLHLAFITHSMYYYMVTSFSNFLAITVPTWSILAHVLVTSISDLIVRGVFAKRVWRLSGGNWYLTTAIAATTVFVFGGGMAYGIKAFSIHTYHDLDQIAWLMYATLASGVVADALIAVSLCILLNRNRTGFKKTDSVVSLLMMYTINTGLLTSLCAISTFVTYAVMPNNFIFIALYFILSKLYLNSLLTTLNARTTLRENLSTEVSIPMSHTGRTSRARRTRDGDYEAQVSRADRVGSLAVNVETTTDTKIDPEPADWEAIRTSKTKQTSFAVAL</sequence>
<keyword evidence="2" id="KW-0812">Transmembrane</keyword>
<evidence type="ECO:0000313" key="4">
    <source>
        <dbReference type="EMBL" id="KDQ53886.1"/>
    </source>
</evidence>
<dbReference type="OrthoDB" id="2535105at2759"/>
<feature type="region of interest" description="Disordered" evidence="1">
    <location>
        <begin position="268"/>
        <end position="288"/>
    </location>
</feature>
<feature type="transmembrane region" description="Helical" evidence="2">
    <location>
        <begin position="197"/>
        <end position="224"/>
    </location>
</feature>
<dbReference type="Proteomes" id="UP000027265">
    <property type="component" value="Unassembled WGS sequence"/>
</dbReference>
<evidence type="ECO:0000259" key="3">
    <source>
        <dbReference type="Pfam" id="PF20152"/>
    </source>
</evidence>
<dbReference type="AlphaFoldDB" id="A0A067PU77"/>
<organism evidence="4 5">
    <name type="scientific">Jaapia argillacea MUCL 33604</name>
    <dbReference type="NCBI Taxonomy" id="933084"/>
    <lineage>
        <taxon>Eukaryota</taxon>
        <taxon>Fungi</taxon>
        <taxon>Dikarya</taxon>
        <taxon>Basidiomycota</taxon>
        <taxon>Agaricomycotina</taxon>
        <taxon>Agaricomycetes</taxon>
        <taxon>Agaricomycetidae</taxon>
        <taxon>Jaapiales</taxon>
        <taxon>Jaapiaceae</taxon>
        <taxon>Jaapia</taxon>
    </lineage>
</organism>
<dbReference type="InParanoid" id="A0A067PU77"/>
<keyword evidence="5" id="KW-1185">Reference proteome</keyword>
<feature type="transmembrane region" description="Helical" evidence="2">
    <location>
        <begin position="51"/>
        <end position="72"/>
    </location>
</feature>